<feature type="transmembrane region" description="Helical" evidence="6">
    <location>
        <begin position="104"/>
        <end position="123"/>
    </location>
</feature>
<feature type="transmembrane region" description="Helical" evidence="6">
    <location>
        <begin position="267"/>
        <end position="287"/>
    </location>
</feature>
<dbReference type="RefSeq" id="WP_256603378.1">
    <property type="nucleotide sequence ID" value="NZ_JANIBJ010000029.1"/>
</dbReference>
<dbReference type="Proteomes" id="UP001524499">
    <property type="component" value="Unassembled WGS sequence"/>
</dbReference>
<evidence type="ECO:0000256" key="1">
    <source>
        <dbReference type="ARBA" id="ARBA00004141"/>
    </source>
</evidence>
<gene>
    <name evidence="7" type="ORF">NP590_14980</name>
</gene>
<reference evidence="7 8" key="1">
    <citation type="submission" date="2022-07" db="EMBL/GenBank/DDBJ databases">
        <title>Methylomonas rivi sp. nov., Methylomonas rosea sp. nov., Methylomonas aureus sp. nov. and Methylomonas subterranea sp. nov., four novel methanotrophs isolated from a freshwater creek and the deep terrestrial subsurface.</title>
        <authorList>
            <person name="Abin C."/>
            <person name="Sankaranarayanan K."/>
            <person name="Garner C."/>
            <person name="Sindelar R."/>
            <person name="Kotary K."/>
            <person name="Garner R."/>
            <person name="Barclay S."/>
            <person name="Lawson P."/>
            <person name="Krumholz L."/>
        </authorList>
    </citation>
    <scope>NUCLEOTIDE SEQUENCE [LARGE SCALE GENOMIC DNA]</scope>
    <source>
        <strain evidence="7 8">SURF-2</strain>
    </source>
</reference>
<feature type="transmembrane region" description="Helical" evidence="6">
    <location>
        <begin position="42"/>
        <end position="64"/>
    </location>
</feature>
<evidence type="ECO:0000313" key="7">
    <source>
        <dbReference type="EMBL" id="MCQ8105418.1"/>
    </source>
</evidence>
<keyword evidence="6" id="KW-1003">Cell membrane</keyword>
<feature type="transmembrane region" description="Helical" evidence="6">
    <location>
        <begin position="170"/>
        <end position="201"/>
    </location>
</feature>
<feature type="transmembrane region" description="Helical" evidence="6">
    <location>
        <begin position="293"/>
        <end position="311"/>
    </location>
</feature>
<feature type="transmembrane region" description="Helical" evidence="6">
    <location>
        <begin position="213"/>
        <end position="235"/>
    </location>
</feature>
<feature type="transmembrane region" description="Helical" evidence="6">
    <location>
        <begin position="76"/>
        <end position="98"/>
    </location>
</feature>
<keyword evidence="3 6" id="KW-0812">Transmembrane</keyword>
<name>A0ABT1TIX3_9GAMM</name>
<dbReference type="InterPro" id="IPR002781">
    <property type="entry name" value="TM_pro_TauE-like"/>
</dbReference>
<accession>A0ABT1TIX3</accession>
<dbReference type="PANTHER" id="PTHR31154">
    <property type="entry name" value="MEMBRANE TRANSPORTER PROTEIN"/>
    <property type="match status" value="1"/>
</dbReference>
<evidence type="ECO:0000256" key="6">
    <source>
        <dbReference type="RuleBase" id="RU363041"/>
    </source>
</evidence>
<comment type="subcellular location">
    <subcellularLocation>
        <location evidence="6">Cell membrane</location>
        <topology evidence="6">Multi-pass membrane protein</topology>
    </subcellularLocation>
    <subcellularLocation>
        <location evidence="1">Membrane</location>
        <topology evidence="1">Multi-pass membrane protein</topology>
    </subcellularLocation>
</comment>
<comment type="similarity">
    <text evidence="2 6">Belongs to the 4-toluene sulfonate uptake permease (TSUP) (TC 2.A.102) family.</text>
</comment>
<evidence type="ECO:0000256" key="3">
    <source>
        <dbReference type="ARBA" id="ARBA00022692"/>
    </source>
</evidence>
<keyword evidence="4 6" id="KW-1133">Transmembrane helix</keyword>
<dbReference type="Pfam" id="PF01925">
    <property type="entry name" value="TauE"/>
    <property type="match status" value="1"/>
</dbReference>
<proteinExistence type="inferred from homology"/>
<dbReference type="PANTHER" id="PTHR31154:SF4">
    <property type="entry name" value="MEMBRANE TRANSPORTER PROTEIN"/>
    <property type="match status" value="1"/>
</dbReference>
<keyword evidence="5 6" id="KW-0472">Membrane</keyword>
<evidence type="ECO:0000256" key="4">
    <source>
        <dbReference type="ARBA" id="ARBA00022989"/>
    </source>
</evidence>
<protein>
    <recommendedName>
        <fullName evidence="6">Probable membrane transporter protein</fullName>
    </recommendedName>
</protein>
<organism evidence="7 8">
    <name type="scientific">Methylomonas subterranea</name>
    <dbReference type="NCBI Taxonomy" id="2952225"/>
    <lineage>
        <taxon>Bacteria</taxon>
        <taxon>Pseudomonadati</taxon>
        <taxon>Pseudomonadota</taxon>
        <taxon>Gammaproteobacteria</taxon>
        <taxon>Methylococcales</taxon>
        <taxon>Methylococcaceae</taxon>
        <taxon>Methylomonas</taxon>
    </lineage>
</organism>
<evidence type="ECO:0000256" key="5">
    <source>
        <dbReference type="ARBA" id="ARBA00023136"/>
    </source>
</evidence>
<dbReference type="EMBL" id="JANIBJ010000029">
    <property type="protein sequence ID" value="MCQ8105418.1"/>
    <property type="molecule type" value="Genomic_DNA"/>
</dbReference>
<sequence>MRLDKRLTLAIPPLVWLGWYFLPAAPPFRAIAEHWPISVTMAFGSFIAGATSEAGGAVAFPVFTKILGIPAGQAKLFSLATQSIGMGSALLTILLLRIRVEWRAVFWAVLGSVPMLCLGLMTADLIPASAVRMLFTVTQSSFALALWWHNRDSNRDRHASLPAFGGRERLTLLSFGMLGGLISGLMGSGLEIIVFSVLVLWFRLCEKAATPTVIVMMVLTSWSGFAMIYATGRFVAPVTDYWLAAIPIVAMGAPLGVYVCSRMSRVAVVYTLLGLIGLELLSSLLLIPLTAQLSLAAIALFLAFSCVYYSMYRSRRYLDRAPTLR</sequence>
<evidence type="ECO:0000256" key="2">
    <source>
        <dbReference type="ARBA" id="ARBA00009142"/>
    </source>
</evidence>
<feature type="transmembrane region" description="Helical" evidence="6">
    <location>
        <begin position="241"/>
        <end position="260"/>
    </location>
</feature>
<keyword evidence="8" id="KW-1185">Reference proteome</keyword>
<evidence type="ECO:0000313" key="8">
    <source>
        <dbReference type="Proteomes" id="UP001524499"/>
    </source>
</evidence>
<comment type="caution">
    <text evidence="7">The sequence shown here is derived from an EMBL/GenBank/DDBJ whole genome shotgun (WGS) entry which is preliminary data.</text>
</comment>